<dbReference type="KEGG" id="swd:Swoo_0580"/>
<evidence type="ECO:0008006" key="4">
    <source>
        <dbReference type="Google" id="ProtNLM"/>
    </source>
</evidence>
<dbReference type="Gene3D" id="3.30.700.10">
    <property type="entry name" value="Glycoprotein, Type 4 Pilin"/>
    <property type="match status" value="1"/>
</dbReference>
<dbReference type="eggNOG" id="COG4968">
    <property type="taxonomic scope" value="Bacteria"/>
</dbReference>
<evidence type="ECO:0000256" key="1">
    <source>
        <dbReference type="SAM" id="Phobius"/>
    </source>
</evidence>
<dbReference type="Proteomes" id="UP000002168">
    <property type="component" value="Chromosome"/>
</dbReference>
<dbReference type="InterPro" id="IPR045584">
    <property type="entry name" value="Pilin-like"/>
</dbReference>
<feature type="transmembrane region" description="Helical" evidence="1">
    <location>
        <begin position="6"/>
        <end position="27"/>
    </location>
</feature>
<organism evidence="2 3">
    <name type="scientific">Shewanella woodyi (strain ATCC 51908 / MS32)</name>
    <dbReference type="NCBI Taxonomy" id="392500"/>
    <lineage>
        <taxon>Bacteria</taxon>
        <taxon>Pseudomonadati</taxon>
        <taxon>Pseudomonadota</taxon>
        <taxon>Gammaproteobacteria</taxon>
        <taxon>Alteromonadales</taxon>
        <taxon>Shewanellaceae</taxon>
        <taxon>Shewanella</taxon>
    </lineage>
</organism>
<evidence type="ECO:0000313" key="2">
    <source>
        <dbReference type="EMBL" id="ACA84876.1"/>
    </source>
</evidence>
<dbReference type="RefSeq" id="WP_012323224.1">
    <property type="nucleotide sequence ID" value="NC_010506.1"/>
</dbReference>
<keyword evidence="1" id="KW-0472">Membrane</keyword>
<keyword evidence="1" id="KW-0812">Transmembrane</keyword>
<evidence type="ECO:0000313" key="3">
    <source>
        <dbReference type="Proteomes" id="UP000002168"/>
    </source>
</evidence>
<gene>
    <name evidence="2" type="ordered locus">Swoo_0580</name>
</gene>
<accession>B1KR59</accession>
<dbReference type="AlphaFoldDB" id="B1KR59"/>
<name>B1KR59_SHEWM</name>
<dbReference type="NCBIfam" id="TIGR02532">
    <property type="entry name" value="IV_pilin_GFxxxE"/>
    <property type="match status" value="1"/>
</dbReference>
<reference evidence="2 3" key="1">
    <citation type="submission" date="2008-02" db="EMBL/GenBank/DDBJ databases">
        <title>Complete sequence of Shewanella woodyi ATCC 51908.</title>
        <authorList>
            <consortium name="US DOE Joint Genome Institute"/>
            <person name="Copeland A."/>
            <person name="Lucas S."/>
            <person name="Lapidus A."/>
            <person name="Glavina del Rio T."/>
            <person name="Dalin E."/>
            <person name="Tice H."/>
            <person name="Bruce D."/>
            <person name="Goodwin L."/>
            <person name="Pitluck S."/>
            <person name="Sims D."/>
            <person name="Brettin T."/>
            <person name="Detter J.C."/>
            <person name="Han C."/>
            <person name="Kuske C.R."/>
            <person name="Schmutz J."/>
            <person name="Larimer F."/>
            <person name="Land M."/>
            <person name="Hauser L."/>
            <person name="Kyrpides N."/>
            <person name="Lykidis A."/>
            <person name="Zhao J.-S."/>
            <person name="Richardson P."/>
        </authorList>
    </citation>
    <scope>NUCLEOTIDE SEQUENCE [LARGE SCALE GENOMIC DNA]</scope>
    <source>
        <strain evidence="3">ATCC 51908 / MS32</strain>
    </source>
</reference>
<dbReference type="EMBL" id="CP000961">
    <property type="protein sequence ID" value="ACA84876.1"/>
    <property type="molecule type" value="Genomic_DNA"/>
</dbReference>
<dbReference type="PROSITE" id="PS00409">
    <property type="entry name" value="PROKAR_NTER_METHYL"/>
    <property type="match status" value="1"/>
</dbReference>
<protein>
    <recommendedName>
        <fullName evidence="4">Methylation site containing protein</fullName>
    </recommendedName>
</protein>
<dbReference type="InterPro" id="IPR012902">
    <property type="entry name" value="N_methyl_site"/>
</dbReference>
<keyword evidence="1" id="KW-1133">Transmembrane helix</keyword>
<proteinExistence type="predicted"/>
<keyword evidence="3" id="KW-1185">Reference proteome</keyword>
<dbReference type="HOGENOM" id="CLU_1766765_0_0_6"/>
<dbReference type="Pfam" id="PF07963">
    <property type="entry name" value="N_methyl"/>
    <property type="match status" value="1"/>
</dbReference>
<dbReference type="SUPFAM" id="SSF54523">
    <property type="entry name" value="Pili subunits"/>
    <property type="match status" value="1"/>
</dbReference>
<dbReference type="STRING" id="392500.Swoo_0580"/>
<sequence>MKNQSGFTLIEMIISIIVIGILAVVALPRFIHISDDAKIAVADGMAASFESSIKPASSKHVIENKKGFIVIDGSIVSFRSDNEIKSYPQAGDSRACAELWNKLTEGERASDFEDEYIHSVFYEKTCEYSIEEQIFTYNNNSGEVVRI</sequence>